<evidence type="ECO:0000313" key="2">
    <source>
        <dbReference type="Proteomes" id="UP000231564"/>
    </source>
</evidence>
<dbReference type="Proteomes" id="UP000231564">
    <property type="component" value="Chromosome MARIT"/>
</dbReference>
<organism evidence="1 2">
    <name type="scientific">Tenacibaculum maritimum NCIMB 2154</name>
    <dbReference type="NCBI Taxonomy" id="1349785"/>
    <lineage>
        <taxon>Bacteria</taxon>
        <taxon>Pseudomonadati</taxon>
        <taxon>Bacteroidota</taxon>
        <taxon>Flavobacteriia</taxon>
        <taxon>Flavobacteriales</taxon>
        <taxon>Flavobacteriaceae</taxon>
        <taxon>Tenacibaculum</taxon>
    </lineage>
</organism>
<keyword evidence="2" id="KW-1185">Reference proteome</keyword>
<name>A0A2H1E9B9_9FLAO</name>
<protein>
    <submittedName>
        <fullName evidence="1">Uncharacterized protein</fullName>
    </submittedName>
</protein>
<dbReference type="AlphaFoldDB" id="A0A2H1E9B9"/>
<dbReference type="KEGG" id="tmar:MARIT_1142"/>
<dbReference type="OrthoDB" id="9808028at2"/>
<reference evidence="1 2" key="1">
    <citation type="submission" date="2016-11" db="EMBL/GenBank/DDBJ databases">
        <authorList>
            <person name="Jaros S."/>
            <person name="Januszkiewicz K."/>
            <person name="Wedrychowicz H."/>
        </authorList>
    </citation>
    <scope>NUCLEOTIDE SEQUENCE [LARGE SCALE GENOMIC DNA]</scope>
    <source>
        <strain evidence="1">NCIMB 2154T</strain>
    </source>
</reference>
<evidence type="ECO:0000313" key="1">
    <source>
        <dbReference type="EMBL" id="SFZ81502.1"/>
    </source>
</evidence>
<dbReference type="STRING" id="1349785.GCA_000509405_00258"/>
<dbReference type="GeneID" id="47722697"/>
<dbReference type="InterPro" id="IPR053841">
    <property type="entry name" value="MksE"/>
</dbReference>
<gene>
    <name evidence="1" type="ORF">MARIT_1142</name>
</gene>
<proteinExistence type="predicted"/>
<accession>A0A2H1E9B9</accession>
<sequence length="190" mass="22805">MISKYTSDIFHILRKGQFICSNSPDEHIQTLYKILEDEDNFADLHEYFYQINYVLEHGNEYFYFSRKEKNIDLERKLDKAFEWIDILDFFKTFDSSFDVGYRFSPADIVNQLKNNADLKSKLDGFKKIGNEKKKYTERIQKLIEKLEKEYFVSLENEITETYKVLTSFHYLKDIISTINIPEDLDNEIPQ</sequence>
<dbReference type="EMBL" id="LT634361">
    <property type="protein sequence ID" value="SFZ81502.1"/>
    <property type="molecule type" value="Genomic_DNA"/>
</dbReference>
<dbReference type="RefSeq" id="WP_100210998.1">
    <property type="nucleotide sequence ID" value="NZ_CP138495.1"/>
</dbReference>
<dbReference type="Pfam" id="PF21980">
    <property type="entry name" value="MksE"/>
    <property type="match status" value="1"/>
</dbReference>